<dbReference type="AlphaFoldDB" id="A0AAW5ZZA4"/>
<dbReference type="Proteomes" id="UP001211105">
    <property type="component" value="Unassembled WGS sequence"/>
</dbReference>
<proteinExistence type="predicted"/>
<organism evidence="2 3">
    <name type="scientific">Bifidobacterium catenulatum</name>
    <dbReference type="NCBI Taxonomy" id="1686"/>
    <lineage>
        <taxon>Bacteria</taxon>
        <taxon>Bacillati</taxon>
        <taxon>Actinomycetota</taxon>
        <taxon>Actinomycetes</taxon>
        <taxon>Bifidobacteriales</taxon>
        <taxon>Bifidobacteriaceae</taxon>
        <taxon>Bifidobacterium</taxon>
    </lineage>
</organism>
<name>A0AAW5ZZA4_9BIFI</name>
<keyword evidence="1" id="KW-0812">Transmembrane</keyword>
<evidence type="ECO:0000313" key="3">
    <source>
        <dbReference type="Proteomes" id="UP001211105"/>
    </source>
</evidence>
<gene>
    <name evidence="2" type="ORF">PL707_03910</name>
</gene>
<feature type="transmembrane region" description="Helical" evidence="1">
    <location>
        <begin position="12"/>
        <end position="34"/>
    </location>
</feature>
<feature type="transmembrane region" description="Helical" evidence="1">
    <location>
        <begin position="40"/>
        <end position="62"/>
    </location>
</feature>
<dbReference type="RefSeq" id="WP_195223861.1">
    <property type="nucleotide sequence ID" value="NZ_JADMXZ010000004.1"/>
</dbReference>
<comment type="caution">
    <text evidence="2">The sequence shown here is derived from an EMBL/GenBank/DDBJ whole genome shotgun (WGS) entry which is preliminary data.</text>
</comment>
<reference evidence="2" key="1">
    <citation type="submission" date="2023-01" db="EMBL/GenBank/DDBJ databases">
        <title>Human gut microbiome strain richness.</title>
        <authorList>
            <person name="Chen-Liaw A."/>
        </authorList>
    </citation>
    <scope>NUCLEOTIDE SEQUENCE</scope>
    <source>
        <strain evidence="2">BSD2780120875st1_E5_BSD2780120875b_170604</strain>
    </source>
</reference>
<accession>A0AAW5ZZA4</accession>
<dbReference type="EMBL" id="JAQKGX010000002">
    <property type="protein sequence ID" value="MDB1161433.1"/>
    <property type="molecule type" value="Genomic_DNA"/>
</dbReference>
<keyword evidence="1" id="KW-0472">Membrane</keyword>
<keyword evidence="1" id="KW-1133">Transmembrane helix</keyword>
<protein>
    <recommendedName>
        <fullName evidence="4">Hypoyhetical protein</fullName>
    </recommendedName>
</protein>
<evidence type="ECO:0008006" key="4">
    <source>
        <dbReference type="Google" id="ProtNLM"/>
    </source>
</evidence>
<sequence length="74" mass="8546">MSIKHHRFQLSIVLFWISMPFISLYFYLGLGAFLHALTGLPLWASVGLVTLAFLLALPLCAFHELDKEEKREQR</sequence>
<evidence type="ECO:0000256" key="1">
    <source>
        <dbReference type="SAM" id="Phobius"/>
    </source>
</evidence>
<evidence type="ECO:0000313" key="2">
    <source>
        <dbReference type="EMBL" id="MDB1161433.1"/>
    </source>
</evidence>